<evidence type="ECO:0000256" key="2">
    <source>
        <dbReference type="SAM" id="Phobius"/>
    </source>
</evidence>
<feature type="region of interest" description="Disordered" evidence="1">
    <location>
        <begin position="400"/>
        <end position="427"/>
    </location>
</feature>
<name>A0A5N5QB37_9AGAM</name>
<reference evidence="3 4" key="1">
    <citation type="journal article" date="2019" name="Fungal Biol. Biotechnol.">
        <title>Draft genome sequence of fastidious pathogen Ceratobasidium theobromae, which causes vascular-streak dieback in Theobroma cacao.</title>
        <authorList>
            <person name="Ali S.S."/>
            <person name="Asman A."/>
            <person name="Shao J."/>
            <person name="Firmansyah A.P."/>
            <person name="Susilo A.W."/>
            <person name="Rosmana A."/>
            <person name="McMahon P."/>
            <person name="Junaid M."/>
            <person name="Guest D."/>
            <person name="Kheng T.Y."/>
            <person name="Meinhardt L.W."/>
            <person name="Bailey B.A."/>
        </authorList>
    </citation>
    <scope>NUCLEOTIDE SEQUENCE [LARGE SCALE GENOMIC DNA]</scope>
    <source>
        <strain evidence="3 4">CT2</strain>
    </source>
</reference>
<feature type="compositionally biased region" description="Polar residues" evidence="1">
    <location>
        <begin position="417"/>
        <end position="427"/>
    </location>
</feature>
<evidence type="ECO:0000313" key="3">
    <source>
        <dbReference type="EMBL" id="KAB5588874.1"/>
    </source>
</evidence>
<feature type="transmembrane region" description="Helical" evidence="2">
    <location>
        <begin position="128"/>
        <end position="149"/>
    </location>
</feature>
<organism evidence="3 4">
    <name type="scientific">Ceratobasidium theobromae</name>
    <dbReference type="NCBI Taxonomy" id="1582974"/>
    <lineage>
        <taxon>Eukaryota</taxon>
        <taxon>Fungi</taxon>
        <taxon>Dikarya</taxon>
        <taxon>Basidiomycota</taxon>
        <taxon>Agaricomycotina</taxon>
        <taxon>Agaricomycetes</taxon>
        <taxon>Cantharellales</taxon>
        <taxon>Ceratobasidiaceae</taxon>
        <taxon>Ceratobasidium</taxon>
    </lineage>
</organism>
<feature type="transmembrane region" description="Helical" evidence="2">
    <location>
        <begin position="89"/>
        <end position="108"/>
    </location>
</feature>
<sequence length="484" mass="53255">MSTNAYLSVVDLLIFSAPEGVSPFIYAANYIAHIMPDKPGWYYKQIIVTAVLYALSFLLSCASFVAVARRGKQSSSLWLFRTHYGHSSRIPYIMPNPLTMFLGWNIIFSLLMQPYTWLPASNCSKYGFVFIFDGIGIWTWAFGTLYAILLPRVFLSSKSRISTLLHPILLNAFCFGMPVLLFVTQLVTATLSQVEWNKLVNIQFELLEDLQVLSEQWVASNGTTIDPALRSKVSVEGTALTNAAAASQNAFVRNTAAACAWYFLCLVLFAPTAIWLLLTMKGAVAQLSRDTSTPSRNAVALPSRRPSAPINLGNALQDVSRQRRAVRRAYISVALQFLTTFICLVVAVSSFLWVTVDINRVIASATAHAIAILLSDWVLAVVGVIVNTLILVRMTAEVDTAGSHPSAPSDSRKISRNSHTPAENSPITLDVEMNRPIPLQIISNQPTPASSEFEAELRLSVSDKALLWGSSTHSSEIGQKNNQF</sequence>
<keyword evidence="2" id="KW-1133">Transmembrane helix</keyword>
<feature type="transmembrane region" description="Helical" evidence="2">
    <location>
        <begin position="46"/>
        <end position="68"/>
    </location>
</feature>
<keyword evidence="2" id="KW-0472">Membrane</keyword>
<keyword evidence="4" id="KW-1185">Reference proteome</keyword>
<proteinExistence type="predicted"/>
<comment type="caution">
    <text evidence="3">The sequence shown here is derived from an EMBL/GenBank/DDBJ whole genome shotgun (WGS) entry which is preliminary data.</text>
</comment>
<protein>
    <submittedName>
        <fullName evidence="3">Transmembrane protein</fullName>
    </submittedName>
</protein>
<evidence type="ECO:0000256" key="1">
    <source>
        <dbReference type="SAM" id="MobiDB-lite"/>
    </source>
</evidence>
<gene>
    <name evidence="3" type="ORF">CTheo_7682</name>
</gene>
<dbReference type="OrthoDB" id="3261231at2759"/>
<feature type="transmembrane region" description="Helical" evidence="2">
    <location>
        <begin position="366"/>
        <end position="392"/>
    </location>
</feature>
<feature type="transmembrane region" description="Helical" evidence="2">
    <location>
        <begin position="169"/>
        <end position="191"/>
    </location>
</feature>
<accession>A0A5N5QB37</accession>
<dbReference type="EMBL" id="SSOP01000354">
    <property type="protein sequence ID" value="KAB5588874.1"/>
    <property type="molecule type" value="Genomic_DNA"/>
</dbReference>
<keyword evidence="2 3" id="KW-0812">Transmembrane</keyword>
<feature type="transmembrane region" description="Helical" evidence="2">
    <location>
        <begin position="260"/>
        <end position="278"/>
    </location>
</feature>
<feature type="transmembrane region" description="Helical" evidence="2">
    <location>
        <begin position="329"/>
        <end position="354"/>
    </location>
</feature>
<dbReference type="AlphaFoldDB" id="A0A5N5QB37"/>
<evidence type="ECO:0000313" key="4">
    <source>
        <dbReference type="Proteomes" id="UP000383932"/>
    </source>
</evidence>
<dbReference type="Proteomes" id="UP000383932">
    <property type="component" value="Unassembled WGS sequence"/>
</dbReference>